<evidence type="ECO:0000313" key="2">
    <source>
        <dbReference type="WBParaSite" id="RSKR_0000913800.1"/>
    </source>
</evidence>
<organism evidence="1 2">
    <name type="scientific">Rhabditophanes sp. KR3021</name>
    <dbReference type="NCBI Taxonomy" id="114890"/>
    <lineage>
        <taxon>Eukaryota</taxon>
        <taxon>Metazoa</taxon>
        <taxon>Ecdysozoa</taxon>
        <taxon>Nematoda</taxon>
        <taxon>Chromadorea</taxon>
        <taxon>Rhabditida</taxon>
        <taxon>Tylenchina</taxon>
        <taxon>Panagrolaimomorpha</taxon>
        <taxon>Strongyloidoidea</taxon>
        <taxon>Alloionematidae</taxon>
        <taxon>Rhabditophanes</taxon>
    </lineage>
</organism>
<evidence type="ECO:0000313" key="1">
    <source>
        <dbReference type="Proteomes" id="UP000095286"/>
    </source>
</evidence>
<name>A0AC35U976_9BILA</name>
<sequence>MLYLLYLLSLFGFFANATDTDGTQFVTSFLNYDLDSEKKYELSISFLLVEKNVDFINISYYSLTTKTVEHYNDFKINQGEDNKVFFDYNKLIAPTSNATKNIEMICDPRIFIQSNYPMKVIASLYDTKSGKTDMYIVPSIKFAGTDYKIKLPTPDYDGYQMFNIFTTPGIETEVSIDIHFFGGNKSHNTRYLKGDIGSDQIQVILPKEYGLARVIIKAYNPIIVVAAISKYDILEGAVSNKESFDYMAYVPQPLSQWPCTIKNEATKYFTKRISQRFTHKLSLHSSNLVCKKLPNPFRSMFFNEESPFTELKIKCEEKHSSDIGNKYISSSNKDLTFTGIGQDFKMSRTGFFTTEKNPQDITLHHSKVGAFINYIPDASEYIVGKTQFVMNGNGYIEIYGLDKFNLTNFKLNGENLNLDDVQDLELDLNLCKICYGYVINVNKNGYNTMESIDPYIAYVIGKRNNKDYGYLSGFNHSSYLKENYKRMPYKKIVFNIRDQSNLFYVKSNLTRPIETEQINGDSKSNETIIFPNSVLPFVGNSTLPQNMTITARRRHFFVSATDYIVKLKDMIILRVTDIKIFCRIQNMIYTNKDCKGATPTQNNEMNEKINML</sequence>
<dbReference type="WBParaSite" id="RSKR_0000913800.1">
    <property type="protein sequence ID" value="RSKR_0000913800.1"/>
    <property type="gene ID" value="RSKR_0000913800"/>
</dbReference>
<dbReference type="Proteomes" id="UP000095286">
    <property type="component" value="Unplaced"/>
</dbReference>
<protein>
    <submittedName>
        <fullName evidence="2">IgGFc_binding domain-containing protein</fullName>
    </submittedName>
</protein>
<proteinExistence type="predicted"/>
<accession>A0AC35U976</accession>
<reference evidence="2" key="1">
    <citation type="submission" date="2016-11" db="UniProtKB">
        <authorList>
            <consortium name="WormBaseParasite"/>
        </authorList>
    </citation>
    <scope>IDENTIFICATION</scope>
    <source>
        <strain evidence="2">KR3021</strain>
    </source>
</reference>